<feature type="compositionally biased region" description="Low complexity" evidence="1">
    <location>
        <begin position="822"/>
        <end position="840"/>
    </location>
</feature>
<dbReference type="InterPro" id="IPR052144">
    <property type="entry name" value="piRNA_biogenesis_EXD1"/>
</dbReference>
<feature type="compositionally biased region" description="Polar residues" evidence="1">
    <location>
        <begin position="432"/>
        <end position="443"/>
    </location>
</feature>
<feature type="compositionally biased region" description="Basic and acidic residues" evidence="1">
    <location>
        <begin position="841"/>
        <end position="852"/>
    </location>
</feature>
<evidence type="ECO:0000313" key="3">
    <source>
        <dbReference type="Proteomes" id="UP000694865"/>
    </source>
</evidence>
<protein>
    <submittedName>
        <fullName evidence="4">Uncharacterized protein LOC102808302</fullName>
    </submittedName>
</protein>
<dbReference type="Gene3D" id="3.30.420.10">
    <property type="entry name" value="Ribonuclease H-like superfamily/Ribonuclease H"/>
    <property type="match status" value="1"/>
</dbReference>
<feature type="region of interest" description="Disordered" evidence="1">
    <location>
        <begin position="822"/>
        <end position="853"/>
    </location>
</feature>
<feature type="domain" description="3'-5' exonuclease" evidence="2">
    <location>
        <begin position="132"/>
        <end position="322"/>
    </location>
</feature>
<feature type="region of interest" description="Disordered" evidence="1">
    <location>
        <begin position="892"/>
        <end position="916"/>
    </location>
</feature>
<evidence type="ECO:0000259" key="2">
    <source>
        <dbReference type="SMART" id="SM00474"/>
    </source>
</evidence>
<feature type="region of interest" description="Disordered" evidence="1">
    <location>
        <begin position="455"/>
        <end position="496"/>
    </location>
</feature>
<feature type="compositionally biased region" description="Basic and acidic residues" evidence="1">
    <location>
        <begin position="97"/>
        <end position="110"/>
    </location>
</feature>
<name>A0ABM0MAC2_SACKO</name>
<dbReference type="Proteomes" id="UP000694865">
    <property type="component" value="Unplaced"/>
</dbReference>
<dbReference type="Pfam" id="PF01612">
    <property type="entry name" value="DNA_pol_A_exo1"/>
    <property type="match status" value="1"/>
</dbReference>
<dbReference type="RefSeq" id="XP_006816963.1">
    <property type="nucleotide sequence ID" value="XM_006816900.1"/>
</dbReference>
<dbReference type="PANTHER" id="PTHR46628">
    <property type="entry name" value="PIRNA BIOGENESIS PROTEIN EXD1"/>
    <property type="match status" value="1"/>
</dbReference>
<organism evidence="3 4">
    <name type="scientific">Saccoglossus kowalevskii</name>
    <name type="common">Acorn worm</name>
    <dbReference type="NCBI Taxonomy" id="10224"/>
    <lineage>
        <taxon>Eukaryota</taxon>
        <taxon>Metazoa</taxon>
        <taxon>Hemichordata</taxon>
        <taxon>Enteropneusta</taxon>
        <taxon>Harrimaniidae</taxon>
        <taxon>Saccoglossus</taxon>
    </lineage>
</organism>
<dbReference type="InterPro" id="IPR036397">
    <property type="entry name" value="RNaseH_sf"/>
</dbReference>
<dbReference type="InterPro" id="IPR002562">
    <property type="entry name" value="3'-5'_exonuclease_dom"/>
</dbReference>
<sequence>MTLKNVTSLESGKKLHGLLHFYGNEVIRLDVLDEYISKKPTSVSATTGTDNDSLLASNEDVCETQRHRNTEEGSLLRYQGIPEHLNRMKDWVFNKESQHAESDADPHGTENDSSGKLTINIGENEEEVNVHYSWIDRIDDVYFNAITHLLQQKFIAVNMEGVLVGRSGKVSIVQVATRQHVFLFDILRMKSTCFDKGLGDVLENKEIVKVMHDCRKPSDLLFHLFGCKLVNVFDTQVADVIIYKNRNGGDIPRYVRGQVGCLMEYMNLTIDQVYFQRVRSKCIEIDQAVWLDRPLSLYLVEAAVKDVMYLLDLRKVLMECMMEEFTAAVDIYLKVIRDSPSETSKSLKANTSHLLPDEFHEMESNFRRQAARNHYRYQGIQNRDENGFRENYINNVDAGIIWSRDIWHEGSNFTAEQSTSSGFKGFRGRADTSPSTTQAMYLSPNQCPDMLEKLCESDSKSSSDDASTCDESLGDENETEVDNVEVNGNDTSKEKMETVCNHPKNQSMESSEMNKDSQENPVDIKSAVSLYESRNKISSNQLKKPQVEKMCEDVPWINGCDSDLKKYEENGVMSKVDSCSTHDDPENNGDASIKLEPSDWITCVKKKDDTHVFSSSLEVKPVDENMDHDALMAAFSTALGIDFGKLTLKENDVTISDSMQSDLKSGNMESEIDEKKVKTDQIIYGDHPLDLSVKKSIAEKKQIESGVHFTRNDVKDIKIVNVKTPKTMKMMGSNDTVTMEMKKKSDAVNDATIQMINVGSDATDNVTMEMMKDGNDAILISSGRASIHQQLTSSTPHVIKNDANKPASSSRLLQLPDDFSVSSTSSSSCSSSSSSDIFTSSEHDNTKIKDPFSDPVMQFHDLETVMSKDASWVPDKNLDLYVKYKSVVVDTATESDSSGTDSSSSSVNTDNREGQQEIKLIPAGKKIVKVPYKCIDENALGTGNSWKMGKQYHSNQPSSNYQLKIGLGRASALMSHDSMSKYLRAPKDVFLIRGSMLECDFPLDEELHIPFSKPLKKSNTR</sequence>
<dbReference type="PANTHER" id="PTHR46628:SF1">
    <property type="entry name" value="PIRNA BIOGENESIS PROTEIN EXD1"/>
    <property type="match status" value="1"/>
</dbReference>
<feature type="compositionally biased region" description="Acidic residues" evidence="1">
    <location>
        <begin position="472"/>
        <end position="483"/>
    </location>
</feature>
<feature type="region of interest" description="Disordered" evidence="1">
    <location>
        <begin position="416"/>
        <end position="443"/>
    </location>
</feature>
<proteinExistence type="predicted"/>
<reference evidence="4" key="1">
    <citation type="submission" date="2025-08" db="UniProtKB">
        <authorList>
            <consortium name="RefSeq"/>
        </authorList>
    </citation>
    <scope>IDENTIFICATION</scope>
    <source>
        <tissue evidence="4">Testes</tissue>
    </source>
</reference>
<keyword evidence="3" id="KW-1185">Reference proteome</keyword>
<evidence type="ECO:0000256" key="1">
    <source>
        <dbReference type="SAM" id="MobiDB-lite"/>
    </source>
</evidence>
<accession>A0ABM0MAC2</accession>
<dbReference type="SMART" id="SM00474">
    <property type="entry name" value="35EXOc"/>
    <property type="match status" value="1"/>
</dbReference>
<dbReference type="SUPFAM" id="SSF53098">
    <property type="entry name" value="Ribonuclease H-like"/>
    <property type="match status" value="1"/>
</dbReference>
<feature type="compositionally biased region" description="Low complexity" evidence="1">
    <location>
        <begin position="892"/>
        <end position="909"/>
    </location>
</feature>
<feature type="region of interest" description="Disordered" evidence="1">
    <location>
        <begin position="791"/>
        <end position="810"/>
    </location>
</feature>
<evidence type="ECO:0000313" key="4">
    <source>
        <dbReference type="RefSeq" id="XP_006816963.1"/>
    </source>
</evidence>
<feature type="region of interest" description="Disordered" evidence="1">
    <location>
        <begin position="97"/>
        <end position="118"/>
    </location>
</feature>
<dbReference type="GeneID" id="102808302"/>
<gene>
    <name evidence="4" type="primary">LOC102808302</name>
</gene>
<dbReference type="InterPro" id="IPR012337">
    <property type="entry name" value="RNaseH-like_sf"/>
</dbReference>